<dbReference type="EMBL" id="GL378339">
    <property type="protein sequence ID" value="EFJ48486.1"/>
    <property type="molecule type" value="Genomic_DNA"/>
</dbReference>
<feature type="compositionally biased region" description="Low complexity" evidence="1">
    <location>
        <begin position="350"/>
        <end position="361"/>
    </location>
</feature>
<dbReference type="RefSeq" id="XP_002950285.1">
    <property type="nucleotide sequence ID" value="XM_002950239.1"/>
</dbReference>
<feature type="compositionally biased region" description="Polar residues" evidence="1">
    <location>
        <begin position="224"/>
        <end position="242"/>
    </location>
</feature>
<feature type="compositionally biased region" description="Polar residues" evidence="1">
    <location>
        <begin position="15"/>
        <end position="29"/>
    </location>
</feature>
<feature type="region of interest" description="Disordered" evidence="1">
    <location>
        <begin position="829"/>
        <end position="864"/>
    </location>
</feature>
<dbReference type="AlphaFoldDB" id="D8TVN8"/>
<organism evidence="3">
    <name type="scientific">Volvox carteri f. nagariensis</name>
    <dbReference type="NCBI Taxonomy" id="3068"/>
    <lineage>
        <taxon>Eukaryota</taxon>
        <taxon>Viridiplantae</taxon>
        <taxon>Chlorophyta</taxon>
        <taxon>core chlorophytes</taxon>
        <taxon>Chlorophyceae</taxon>
        <taxon>CS clade</taxon>
        <taxon>Chlamydomonadales</taxon>
        <taxon>Volvocaceae</taxon>
        <taxon>Volvox</taxon>
    </lineage>
</organism>
<feature type="region of interest" description="Disordered" evidence="1">
    <location>
        <begin position="123"/>
        <end position="337"/>
    </location>
</feature>
<dbReference type="STRING" id="3068.D8TVN8"/>
<evidence type="ECO:0000313" key="3">
    <source>
        <dbReference type="Proteomes" id="UP000001058"/>
    </source>
</evidence>
<reference evidence="2 3" key="1">
    <citation type="journal article" date="2010" name="Science">
        <title>Genomic analysis of organismal complexity in the multicellular green alga Volvox carteri.</title>
        <authorList>
            <person name="Prochnik S.E."/>
            <person name="Umen J."/>
            <person name="Nedelcu A.M."/>
            <person name="Hallmann A."/>
            <person name="Miller S.M."/>
            <person name="Nishii I."/>
            <person name="Ferris P."/>
            <person name="Kuo A."/>
            <person name="Mitros T."/>
            <person name="Fritz-Laylin L.K."/>
            <person name="Hellsten U."/>
            <person name="Chapman J."/>
            <person name="Simakov O."/>
            <person name="Rensing S.A."/>
            <person name="Terry A."/>
            <person name="Pangilinan J."/>
            <person name="Kapitonov V."/>
            <person name="Jurka J."/>
            <person name="Salamov A."/>
            <person name="Shapiro H."/>
            <person name="Schmutz J."/>
            <person name="Grimwood J."/>
            <person name="Lindquist E."/>
            <person name="Lucas S."/>
            <person name="Grigoriev I.V."/>
            <person name="Schmitt R."/>
            <person name="Kirk D."/>
            <person name="Rokhsar D.S."/>
        </authorList>
    </citation>
    <scope>NUCLEOTIDE SEQUENCE [LARGE SCALE GENOMIC DNA]</scope>
    <source>
        <strain evidence="3">f. Nagariensis / Eve</strain>
    </source>
</reference>
<feature type="compositionally biased region" description="Polar residues" evidence="1">
    <location>
        <begin position="254"/>
        <end position="269"/>
    </location>
</feature>
<accession>D8TVN8</accession>
<name>D8TVN8_VOLCA</name>
<feature type="compositionally biased region" description="Low complexity" evidence="1">
    <location>
        <begin position="30"/>
        <end position="51"/>
    </location>
</feature>
<dbReference type="KEGG" id="vcn:VOLCADRAFT_104673"/>
<feature type="compositionally biased region" description="Low complexity" evidence="1">
    <location>
        <begin position="292"/>
        <end position="332"/>
    </location>
</feature>
<dbReference type="GeneID" id="9616700"/>
<evidence type="ECO:0000256" key="1">
    <source>
        <dbReference type="SAM" id="MobiDB-lite"/>
    </source>
</evidence>
<dbReference type="InParanoid" id="D8TVN8"/>
<feature type="region of interest" description="Disordered" evidence="1">
    <location>
        <begin position="1"/>
        <end position="71"/>
    </location>
</feature>
<protein>
    <submittedName>
        <fullName evidence="2">Uncharacterized protein</fullName>
    </submittedName>
</protein>
<feature type="region of interest" description="Disordered" evidence="1">
    <location>
        <begin position="350"/>
        <end position="394"/>
    </location>
</feature>
<proteinExistence type="predicted"/>
<dbReference type="Proteomes" id="UP000001058">
    <property type="component" value="Unassembled WGS sequence"/>
</dbReference>
<gene>
    <name evidence="2" type="ORF">VOLCADRAFT_104673</name>
</gene>
<evidence type="ECO:0000313" key="2">
    <source>
        <dbReference type="EMBL" id="EFJ48486.1"/>
    </source>
</evidence>
<dbReference type="OrthoDB" id="551348at2759"/>
<feature type="compositionally biased region" description="Low complexity" evidence="1">
    <location>
        <begin position="380"/>
        <end position="391"/>
    </location>
</feature>
<sequence>MPPSSRRRVPEQPDPLTSRSQRTQNPQGGSSAIAAAASAAPTSAAQASAPKPKSPGRAMPEPLYSTTTKPDMDQLSALVPALSLDDILSGKPLPLDLSTGVPGNDFPAIGDFGTVVGPGSGDALLSADRHNRSGLTRRALRPWERAASPSASSGPPPPPRPTPAVAAIEGVPAVAAPSPTAAAPHDGLQAARTPAAASAASDARDHKGFVGARRGPYPEALWPPSSSADHVRPTSPSSSAKPTVSHADIGASSAVISSRAPTSMLSPNPTRQPAPGPAGSGFKVDQLAGQRTPSATASAPPSPSDMSSSHGSTPSPFFPTAPSTAPSSARPSVQAVTPTTATELVGHLAAGAPQPALLPRPVNRQRRGPRQLAVPPDPQAAALSEAPSSSLTVGADAGGHGGLVAEVEWSALGANLLEFAGAAPLGLIFAVRADATMAQPATGEVLRSTRAPRAERVRSKEWMAAAQAVETHVAGAGLAGTAGNGSTGGSVAWEAQLAPSASAGVGHLGFDNSGVPGVAQRNEGLVSGHVFEPWRRHSTVVSRDQGPWRRHGGDGGHGMGAAAAGSGVMMPGMNMEPRGVLVLHEEPLRDALDAAMAAAFPLPSREQLPEVVDRNNWRLHAAVLFPALYDADWHSCLFDFFFELWPEVGRAHVTAGGPGSSRRLLLTSEVEVAEALAAEAAGAATGPKVQPSPPPARVQLAARLLDDAYAFAARCFASVDFAVRSSVVISALDCMDDHDALLEHMAARLPPLMVQRLMVPLASRFQPPWVVQELLAAVVESHPGYAPVASVPRRWRELMGQLAAAEVVHPGGGLGVVLTALEFEEVQQPGEVQQRQVSAHPKDTEARLQEAAASQDRTPPPPRR</sequence>
<feature type="compositionally biased region" description="Low complexity" evidence="1">
    <location>
        <begin position="163"/>
        <end position="201"/>
    </location>
</feature>
<keyword evidence="3" id="KW-1185">Reference proteome</keyword>